<name>A0ABN2IMB4_9MICO</name>
<gene>
    <name evidence="2" type="ORF">GCM10009809_00300</name>
</gene>
<dbReference type="NCBIfam" id="NF041216">
    <property type="entry name" value="CU044_2847_fam"/>
    <property type="match status" value="1"/>
</dbReference>
<keyword evidence="3" id="KW-1185">Reference proteome</keyword>
<dbReference type="Proteomes" id="UP001501138">
    <property type="component" value="Unassembled WGS sequence"/>
</dbReference>
<dbReference type="EMBL" id="BAAAPM010000001">
    <property type="protein sequence ID" value="GAA1707923.1"/>
    <property type="molecule type" value="Genomic_DNA"/>
</dbReference>
<dbReference type="Pfam" id="PF19493">
    <property type="entry name" value="Trypco1"/>
    <property type="match status" value="1"/>
</dbReference>
<feature type="domain" description="Trypsin-co-occurring" evidence="1">
    <location>
        <begin position="7"/>
        <end position="104"/>
    </location>
</feature>
<comment type="caution">
    <text evidence="2">The sequence shown here is derived from an EMBL/GenBank/DDBJ whole genome shotgun (WGS) entry which is preliminary data.</text>
</comment>
<protein>
    <recommendedName>
        <fullName evidence="1">Trypsin-co-occurring domain-containing protein</fullName>
    </recommendedName>
</protein>
<proteinExistence type="predicted"/>
<evidence type="ECO:0000313" key="3">
    <source>
        <dbReference type="Proteomes" id="UP001501138"/>
    </source>
</evidence>
<evidence type="ECO:0000259" key="1">
    <source>
        <dbReference type="Pfam" id="PF19493"/>
    </source>
</evidence>
<dbReference type="RefSeq" id="WP_344244430.1">
    <property type="nucleotide sequence ID" value="NZ_BAAAPM010000001.1"/>
</dbReference>
<reference evidence="2 3" key="1">
    <citation type="journal article" date="2019" name="Int. J. Syst. Evol. Microbiol.">
        <title>The Global Catalogue of Microorganisms (GCM) 10K type strain sequencing project: providing services to taxonomists for standard genome sequencing and annotation.</title>
        <authorList>
            <consortium name="The Broad Institute Genomics Platform"/>
            <consortium name="The Broad Institute Genome Sequencing Center for Infectious Disease"/>
            <person name="Wu L."/>
            <person name="Ma J."/>
        </authorList>
    </citation>
    <scope>NUCLEOTIDE SEQUENCE [LARGE SCALE GENOMIC DNA]</scope>
    <source>
        <strain evidence="2 3">JCM 15589</strain>
    </source>
</reference>
<organism evidence="2 3">
    <name type="scientific">Isoptericola hypogeus</name>
    <dbReference type="NCBI Taxonomy" id="300179"/>
    <lineage>
        <taxon>Bacteria</taxon>
        <taxon>Bacillati</taxon>
        <taxon>Actinomycetota</taxon>
        <taxon>Actinomycetes</taxon>
        <taxon>Micrococcales</taxon>
        <taxon>Promicromonosporaceae</taxon>
        <taxon>Isoptericola</taxon>
    </lineage>
</organism>
<dbReference type="InterPro" id="IPR045794">
    <property type="entry name" value="Trypco1"/>
</dbReference>
<accession>A0ABN2IMB4</accession>
<sequence length="120" mass="12194">MPQIIEFPLEGGGSLLVAGDAGRTDTVTRGGASTRVVQQAQQSFEAAVASVRPAAEVLLRQMRDLGTTPETIQVEFGVQLTAAAGAIIAAAEAQANFRVTLTWRAGQGAGQSAGQGPGTS</sequence>
<evidence type="ECO:0000313" key="2">
    <source>
        <dbReference type="EMBL" id="GAA1707923.1"/>
    </source>
</evidence>